<dbReference type="PANTHER" id="PTHR36181">
    <property type="entry name" value="INTRON-ENCODED ENDONUCLEASE AI3-RELATED"/>
    <property type="match status" value="1"/>
</dbReference>
<reference evidence="2" key="1">
    <citation type="journal article" name="Sci. Rep.">
        <title>Characterization of the mitochondrial genome of the pathogenic fungus Scytalidium auriculariicola (Leotiomycetes) and insights into its phylogenetics.</title>
        <authorList>
            <person name="Chen C."/>
            <person name="Li Q."/>
            <person name="Fu R."/>
            <person name="Wang J."/>
            <person name="Xiong C."/>
            <person name="Fan Z."/>
            <person name="Hu R."/>
            <person name="Zhang H."/>
            <person name="Lu D."/>
        </authorList>
    </citation>
    <scope>NUCLEOTIDE SEQUENCE</scope>
    <source>
        <tissue evidence="2">Mycelium</tissue>
    </source>
</reference>
<feature type="domain" description="Homing endonuclease LAGLIDADG" evidence="1">
    <location>
        <begin position="193"/>
        <end position="290"/>
    </location>
</feature>
<evidence type="ECO:0000259" key="1">
    <source>
        <dbReference type="Pfam" id="PF00961"/>
    </source>
</evidence>
<name>A0A513U0Q0_9PEZI</name>
<dbReference type="InterPro" id="IPR004860">
    <property type="entry name" value="LAGLIDADG_dom"/>
</dbReference>
<dbReference type="InterPro" id="IPR027434">
    <property type="entry name" value="Homing_endonucl"/>
</dbReference>
<dbReference type="GO" id="GO:0004519">
    <property type="term" value="F:endonuclease activity"/>
    <property type="evidence" value="ECO:0007669"/>
    <property type="project" value="UniProtKB-KW"/>
</dbReference>
<dbReference type="InterPro" id="IPR051289">
    <property type="entry name" value="LAGLIDADG_Endonuclease"/>
</dbReference>
<evidence type="ECO:0000313" key="2">
    <source>
        <dbReference type="EMBL" id="QDG01208.1"/>
    </source>
</evidence>
<proteinExistence type="predicted"/>
<dbReference type="Gene3D" id="3.10.28.10">
    <property type="entry name" value="Homing endonucleases"/>
    <property type="match status" value="2"/>
</dbReference>
<keyword evidence="2" id="KW-0496">Mitochondrion</keyword>
<keyword evidence="2" id="KW-0540">Nuclease</keyword>
<keyword evidence="2" id="KW-0255">Endonuclease</keyword>
<protein>
    <submittedName>
        <fullName evidence="2">LAGLIDADG endonuclease</fullName>
    </submittedName>
</protein>
<organism evidence="2">
    <name type="scientific">Scytalidium sp</name>
    <dbReference type="NCBI Taxonomy" id="1715249"/>
    <lineage>
        <taxon>Eukaryota</taxon>
        <taxon>Fungi</taxon>
        <taxon>Dikarya</taxon>
        <taxon>Ascomycota</taxon>
        <taxon>Pezizomycotina</taxon>
        <taxon>Leotiomycetes</taxon>
        <taxon>Leotiomycetes incertae sedis</taxon>
        <taxon>Scytalidium</taxon>
    </lineage>
</organism>
<dbReference type="GO" id="GO:0005739">
    <property type="term" value="C:mitochondrion"/>
    <property type="evidence" value="ECO:0007669"/>
    <property type="project" value="UniProtKB-ARBA"/>
</dbReference>
<gene>
    <name evidence="2" type="primary">orf294</name>
</gene>
<dbReference type="AlphaFoldDB" id="A0A513U0Q0"/>
<geneLocation type="mitochondrion" evidence="2"/>
<dbReference type="SUPFAM" id="SSF55608">
    <property type="entry name" value="Homing endonucleases"/>
    <property type="match status" value="2"/>
</dbReference>
<dbReference type="PANTHER" id="PTHR36181:SF2">
    <property type="entry name" value="INTRON-ENCODED ENDONUCLEASE AI3-RELATED"/>
    <property type="match status" value="1"/>
</dbReference>
<keyword evidence="2" id="KW-0378">Hydrolase</keyword>
<dbReference type="EMBL" id="MK111108">
    <property type="protein sequence ID" value="QDG01208.1"/>
    <property type="molecule type" value="Genomic_DNA"/>
</dbReference>
<accession>A0A513U0Q0</accession>
<dbReference type="Pfam" id="PF00961">
    <property type="entry name" value="LAGLIDADG_1"/>
    <property type="match status" value="2"/>
</dbReference>
<sequence>MLYSVVPAVLPLSNVKVKNKLYDDEYIKMFWVGLMDSKGNIEVNHFHCRSLNYRIVIKLNNSKLNFNMLIKISNVIGGNVWIVNNKIEVIWIVSKIESIEKAIDIFTKYPPLTSRLICQLEYLKLSFTTFKEYEKEKEEKGEVKEGERERVNKNKLVVRNILSKRNLKYNFQSNLIKNFNENFIVPHYFPSWLSGFIETEGFFFMRVASNERKDHQNYFYIEKSDDKYLLINIQNYFNFGIKVKKKKSRKTYFYYLESYKKETLKNIINHCISYPLLGEKFKSLNIFIKYINKQ</sequence>
<feature type="domain" description="Homing endonuclease LAGLIDADG" evidence="1">
    <location>
        <begin position="31"/>
        <end position="124"/>
    </location>
</feature>